<dbReference type="InterPro" id="IPR010828">
    <property type="entry name" value="Atf2/Sli1-like"/>
</dbReference>
<proteinExistence type="predicted"/>
<sequence length="461" mass="52947">MNRKKWVRLDNASNIFLAAMTSSDTKVFRMSAELTDSVDPVLLQQALDEVYENYVLYHSVLRRGFFWYYLEESDLKPKVTADVLPPCAQIYHFDRRELLFRVFYNQNRVHLELFHALSDGTGALWFFEDLLKAYIMLRHPEAFKGLDAAEHDRLNHQLEDSFAHYFRKDKKQNFTDAAQSAIRSVAKVSQLTGKSHAQKSVLPEENMKKQKRRVHQFRGKKTPDNRPHVIELEMPVKDVLALAREQQTSLTLYLTAVYMLAVRKASQDFQPGSAMAVSVPVNLRQFFPSDSARNFFSTTRLIYTTDENGEANDIAAIGRTLKEQFQQQITPESLEEKLRTLIAFEYSPFTRMVFRPIKDFILKLVNYISNRNLTIAISNLGKVTFPDPIDGYIEKMYFHTSAVRPQFCAISHGEHLTVSFTSPFVESTIEEQFVRILTDAGVAVTVAANKVSSEDLEGEIS</sequence>
<comment type="caution">
    <text evidence="2">The sequence shown here is derived from an EMBL/GenBank/DDBJ whole genome shotgun (WGS) entry which is preliminary data.</text>
</comment>
<name>A0A2T5IHI0_9LACT</name>
<accession>A0A2T5IHI0</accession>
<dbReference type="Pfam" id="PF07247">
    <property type="entry name" value="AATase"/>
    <property type="match status" value="1"/>
</dbReference>
<dbReference type="PANTHER" id="PTHR28037">
    <property type="entry name" value="ALCOHOL O-ACETYLTRANSFERASE 1-RELATED"/>
    <property type="match status" value="1"/>
</dbReference>
<reference evidence="2 3" key="1">
    <citation type="submission" date="2018-04" db="EMBL/GenBank/DDBJ databases">
        <title>Genomic Encyclopedia of Archaeal and Bacterial Type Strains, Phase II (KMG-II): from individual species to whole genera.</title>
        <authorList>
            <person name="Goeker M."/>
        </authorList>
    </citation>
    <scope>NUCLEOTIDE SEQUENCE [LARGE SCALE GENOMIC DNA]</scope>
    <source>
        <strain evidence="2 3">DSM 18806</strain>
    </source>
</reference>
<dbReference type="InterPro" id="IPR052058">
    <property type="entry name" value="Alcohol_O-acetyltransferase"/>
</dbReference>
<protein>
    <submittedName>
        <fullName evidence="2">Alcohol acetyltransferase</fullName>
    </submittedName>
</protein>
<dbReference type="Proteomes" id="UP000244161">
    <property type="component" value="Unassembled WGS sequence"/>
</dbReference>
<organism evidence="2 3">
    <name type="scientific">Trichococcus patagoniensis</name>
    <dbReference type="NCBI Taxonomy" id="382641"/>
    <lineage>
        <taxon>Bacteria</taxon>
        <taxon>Bacillati</taxon>
        <taxon>Bacillota</taxon>
        <taxon>Bacilli</taxon>
        <taxon>Lactobacillales</taxon>
        <taxon>Carnobacteriaceae</taxon>
        <taxon>Trichococcus</taxon>
    </lineage>
</organism>
<dbReference type="InterPro" id="IPR023213">
    <property type="entry name" value="CAT-like_dom_sf"/>
</dbReference>
<dbReference type="AlphaFoldDB" id="A0A2T5IHI0"/>
<keyword evidence="2" id="KW-0808">Transferase</keyword>
<feature type="region of interest" description="Disordered" evidence="1">
    <location>
        <begin position="206"/>
        <end position="226"/>
    </location>
</feature>
<dbReference type="PANTHER" id="PTHR28037:SF1">
    <property type="entry name" value="ALCOHOL O-ACETYLTRANSFERASE 1-RELATED"/>
    <property type="match status" value="1"/>
</dbReference>
<gene>
    <name evidence="2" type="ORF">C8U37_11435</name>
</gene>
<feature type="compositionally biased region" description="Basic residues" evidence="1">
    <location>
        <begin position="209"/>
        <end position="220"/>
    </location>
</feature>
<evidence type="ECO:0000256" key="1">
    <source>
        <dbReference type="SAM" id="MobiDB-lite"/>
    </source>
</evidence>
<keyword evidence="3" id="KW-1185">Reference proteome</keyword>
<evidence type="ECO:0000313" key="3">
    <source>
        <dbReference type="Proteomes" id="UP000244161"/>
    </source>
</evidence>
<dbReference type="GO" id="GO:0016740">
    <property type="term" value="F:transferase activity"/>
    <property type="evidence" value="ECO:0007669"/>
    <property type="project" value="UniProtKB-KW"/>
</dbReference>
<dbReference type="Gene3D" id="3.30.559.30">
    <property type="entry name" value="Nonribosomal peptide synthetase, condensation domain"/>
    <property type="match status" value="1"/>
</dbReference>
<dbReference type="Gene3D" id="3.30.559.10">
    <property type="entry name" value="Chloramphenicol acetyltransferase-like domain"/>
    <property type="match status" value="1"/>
</dbReference>
<evidence type="ECO:0000313" key="2">
    <source>
        <dbReference type="EMBL" id="PTQ83280.1"/>
    </source>
</evidence>
<dbReference type="RefSeq" id="WP_245879822.1">
    <property type="nucleotide sequence ID" value="NZ_QAOM01000014.1"/>
</dbReference>
<dbReference type="EMBL" id="QAOM01000014">
    <property type="protein sequence ID" value="PTQ83280.1"/>
    <property type="molecule type" value="Genomic_DNA"/>
</dbReference>